<evidence type="ECO:0000313" key="6">
    <source>
        <dbReference type="EMBL" id="EFP98002.1"/>
    </source>
</evidence>
<keyword evidence="7" id="KW-1185">Reference proteome</keyword>
<keyword evidence="3" id="KW-0238">DNA-binding</keyword>
<dbReference type="PROSITE" id="PS50931">
    <property type="entry name" value="HTH_LYSR"/>
    <property type="match status" value="1"/>
</dbReference>
<protein>
    <submittedName>
        <fullName evidence="6">Transcriptional regulator</fullName>
    </submittedName>
</protein>
<dbReference type="SUPFAM" id="SSF46785">
    <property type="entry name" value="Winged helix' DNA-binding domain"/>
    <property type="match status" value="1"/>
</dbReference>
<sequence>MPNHLNLNLLRSLYVLLDECHVSNAAKRLNITQSGMSRQLSQLRDMCDDPLLVRSGNQLVATERALLLKEKVHRLLEECDELLSDQPFEPASWEQELVLSSSDYFAQYIVPKIASRFSVSAPKLNISYRLWQPHFLEDFDSHGIHLASTMLDKPPKDLSSMKLGQDHSVCVMRKDHPLSLKSSFDCKAMTSFPHLKVTGGGDKDSLVDKGLGQLGYKRRIALMLPFFSAAVDALQGSDYLMIAPQHIAQNLCSKSDLVFRPLPFVTEEHHYWLLWHPKYDRNRAHQWVREQVKLVLEASPYSVGTKPRQG</sequence>
<dbReference type="GO" id="GO:0003700">
    <property type="term" value="F:DNA-binding transcription factor activity"/>
    <property type="evidence" value="ECO:0007669"/>
    <property type="project" value="InterPro"/>
</dbReference>
<dbReference type="AlphaFoldDB" id="E3BFX8"/>
<organism evidence="6 7">
    <name type="scientific">Vibrio caribbeanicus ATCC BAA-2122</name>
    <dbReference type="NCBI Taxonomy" id="796620"/>
    <lineage>
        <taxon>Bacteria</taxon>
        <taxon>Pseudomonadati</taxon>
        <taxon>Pseudomonadota</taxon>
        <taxon>Gammaproteobacteria</taxon>
        <taxon>Vibrionales</taxon>
        <taxon>Vibrionaceae</taxon>
        <taxon>Vibrio</taxon>
    </lineage>
</organism>
<dbReference type="InterPro" id="IPR037402">
    <property type="entry name" value="YidZ_PBP2"/>
</dbReference>
<dbReference type="Proteomes" id="UP000002943">
    <property type="component" value="Unassembled WGS sequence"/>
</dbReference>
<comment type="similarity">
    <text evidence="1">Belongs to the LysR transcriptional regulatory family.</text>
</comment>
<dbReference type="Gene3D" id="1.10.10.10">
    <property type="entry name" value="Winged helix-like DNA-binding domain superfamily/Winged helix DNA-binding domain"/>
    <property type="match status" value="1"/>
</dbReference>
<dbReference type="Gene3D" id="3.40.190.10">
    <property type="entry name" value="Periplasmic binding protein-like II"/>
    <property type="match status" value="2"/>
</dbReference>
<evidence type="ECO:0000259" key="5">
    <source>
        <dbReference type="PROSITE" id="PS50931"/>
    </source>
</evidence>
<evidence type="ECO:0000256" key="4">
    <source>
        <dbReference type="ARBA" id="ARBA00023163"/>
    </source>
</evidence>
<feature type="domain" description="HTH lysR-type" evidence="5">
    <location>
        <begin position="5"/>
        <end position="62"/>
    </location>
</feature>
<dbReference type="InterPro" id="IPR050389">
    <property type="entry name" value="LysR-type_TF"/>
</dbReference>
<name>E3BFX8_9VIBR</name>
<evidence type="ECO:0000256" key="1">
    <source>
        <dbReference type="ARBA" id="ARBA00009437"/>
    </source>
</evidence>
<dbReference type="RefSeq" id="WP_009599830.1">
    <property type="nucleotide sequence ID" value="NZ_AEIU01000026.1"/>
</dbReference>
<proteinExistence type="inferred from homology"/>
<dbReference type="InterPro" id="IPR036390">
    <property type="entry name" value="WH_DNA-bd_sf"/>
</dbReference>
<keyword evidence="4" id="KW-0804">Transcription</keyword>
<comment type="caution">
    <text evidence="6">The sequence shown here is derived from an EMBL/GenBank/DDBJ whole genome shotgun (WGS) entry which is preliminary data.</text>
</comment>
<dbReference type="EMBL" id="AEIU01000026">
    <property type="protein sequence ID" value="EFP98002.1"/>
    <property type="molecule type" value="Genomic_DNA"/>
</dbReference>
<dbReference type="GO" id="GO:0003677">
    <property type="term" value="F:DNA binding"/>
    <property type="evidence" value="ECO:0007669"/>
    <property type="project" value="UniProtKB-KW"/>
</dbReference>
<accession>E3BFX8</accession>
<dbReference type="PANTHER" id="PTHR30118">
    <property type="entry name" value="HTH-TYPE TRANSCRIPTIONAL REGULATOR LEUO-RELATED"/>
    <property type="match status" value="1"/>
</dbReference>
<dbReference type="OrthoDB" id="8557381at2"/>
<dbReference type="eggNOG" id="COG0583">
    <property type="taxonomic scope" value="Bacteria"/>
</dbReference>
<keyword evidence="2" id="KW-0805">Transcription regulation</keyword>
<dbReference type="InterPro" id="IPR005119">
    <property type="entry name" value="LysR_subst-bd"/>
</dbReference>
<dbReference type="SUPFAM" id="SSF53850">
    <property type="entry name" value="Periplasmic binding protein-like II"/>
    <property type="match status" value="1"/>
</dbReference>
<dbReference type="PANTHER" id="PTHR30118:SF15">
    <property type="entry name" value="TRANSCRIPTIONAL REGULATORY PROTEIN"/>
    <property type="match status" value="1"/>
</dbReference>
<gene>
    <name evidence="6" type="ORF">VIBC2010_06409</name>
</gene>
<reference evidence="6 7" key="1">
    <citation type="journal article" date="2012" name="Int. J. Syst. Evol. Microbiol.">
        <title>Vibrio caribbeanicus sp. nov., isolated from the marine sponge Scleritoderma cyanea.</title>
        <authorList>
            <person name="Hoffmann M."/>
            <person name="Monday S.R."/>
            <person name="Allard M.W."/>
            <person name="Strain E.A."/>
            <person name="Whittaker P."/>
            <person name="Naum M."/>
            <person name="McCarthy P.J."/>
            <person name="Lopez J.V."/>
            <person name="Fischer M."/>
            <person name="Brown E.W."/>
        </authorList>
    </citation>
    <scope>NUCLEOTIDE SEQUENCE [LARGE SCALE GENOMIC DNA]</scope>
    <source>
        <strain evidence="6 7">ATCC BAA-2122</strain>
    </source>
</reference>
<dbReference type="InterPro" id="IPR000847">
    <property type="entry name" value="LysR_HTH_N"/>
</dbReference>
<dbReference type="STRING" id="796620.VIBC2010_06409"/>
<evidence type="ECO:0000256" key="2">
    <source>
        <dbReference type="ARBA" id="ARBA00023015"/>
    </source>
</evidence>
<dbReference type="CDD" id="cd08417">
    <property type="entry name" value="PBP2_Nitroaromatics_like"/>
    <property type="match status" value="1"/>
</dbReference>
<dbReference type="InterPro" id="IPR036388">
    <property type="entry name" value="WH-like_DNA-bd_sf"/>
</dbReference>
<dbReference type="Pfam" id="PF00126">
    <property type="entry name" value="HTH_1"/>
    <property type="match status" value="1"/>
</dbReference>
<evidence type="ECO:0000256" key="3">
    <source>
        <dbReference type="ARBA" id="ARBA00023125"/>
    </source>
</evidence>
<dbReference type="Pfam" id="PF03466">
    <property type="entry name" value="LysR_substrate"/>
    <property type="match status" value="1"/>
</dbReference>
<evidence type="ECO:0000313" key="7">
    <source>
        <dbReference type="Proteomes" id="UP000002943"/>
    </source>
</evidence>